<dbReference type="PANTHER" id="PTHR24228">
    <property type="entry name" value="B2 BRADYKININ RECEPTOR/ANGIOTENSIN II RECEPTOR"/>
    <property type="match status" value="1"/>
</dbReference>
<evidence type="ECO:0000256" key="4">
    <source>
        <dbReference type="ARBA" id="ARBA00022989"/>
    </source>
</evidence>
<keyword evidence="5" id="KW-0297">G-protein coupled receptor</keyword>
<feature type="transmembrane region" description="Helical" evidence="9">
    <location>
        <begin position="186"/>
        <end position="212"/>
    </location>
</feature>
<dbReference type="SMART" id="SM01381">
    <property type="entry name" value="7TM_GPCR_Srsx"/>
    <property type="match status" value="1"/>
</dbReference>
<keyword evidence="7" id="KW-0675">Receptor</keyword>
<dbReference type="GO" id="GO:0007186">
    <property type="term" value="P:G protein-coupled receptor signaling pathway"/>
    <property type="evidence" value="ECO:0000318"/>
    <property type="project" value="GO_Central"/>
</dbReference>
<keyword evidence="4 9" id="KW-1133">Transmembrane helix</keyword>
<feature type="transmembrane region" description="Helical" evidence="9">
    <location>
        <begin position="297"/>
        <end position="318"/>
    </location>
</feature>
<dbReference type="GeneID" id="589678"/>
<feature type="transmembrane region" description="Helical" evidence="9">
    <location>
        <begin position="143"/>
        <end position="166"/>
    </location>
</feature>
<dbReference type="InterPro" id="IPR000276">
    <property type="entry name" value="GPCR_Rhodpsn"/>
</dbReference>
<dbReference type="GO" id="GO:0004930">
    <property type="term" value="F:G protein-coupled receptor activity"/>
    <property type="evidence" value="ECO:0007669"/>
    <property type="project" value="UniProtKB-KW"/>
</dbReference>
<sequence length="339" mass="37174">MDLTGFQTHPGNSTETPVISFHHRAIVASVLIALTIIGLFGNGLVILSVIVAKKLRTVTNILVVNLAFADLVTCSLQPFLSLGLLSQTGRYPLHEAVCATVAGVMFTCLCSSGSTLVAIAVVRWYVITRSVRAYQGIHTPKKIATVAVLIWILSVAFMVVPPVLGFGTLGYSKYYGLCSFSDTNSYYFYSIIFQAILLVTALLLNVTFYILILRHVVRHNRQIQNMIGIIEISRSSTLQGCQNEASSVPRGRRPPKIQAINKMEVEITKNLFIVVCVLILCFLVHSVNLVIPGTSVATLYGYIILLANSVVNPIIYGLKHPNFQGVFKNILCCRQLDQG</sequence>
<evidence type="ECO:0000256" key="1">
    <source>
        <dbReference type="ARBA" id="ARBA00004651"/>
    </source>
</evidence>
<dbReference type="PRINTS" id="PR00237">
    <property type="entry name" value="GPCRRHODOPSN"/>
</dbReference>
<dbReference type="GO" id="GO:0005886">
    <property type="term" value="C:plasma membrane"/>
    <property type="evidence" value="ECO:0007669"/>
    <property type="project" value="UniProtKB-SubCell"/>
</dbReference>
<dbReference type="AlphaFoldDB" id="A0A7M7P4C5"/>
<evidence type="ECO:0000256" key="7">
    <source>
        <dbReference type="ARBA" id="ARBA00023170"/>
    </source>
</evidence>
<feature type="transmembrane region" description="Helical" evidence="9">
    <location>
        <begin position="100"/>
        <end position="122"/>
    </location>
</feature>
<dbReference type="KEGG" id="spu:589678"/>
<evidence type="ECO:0000313" key="11">
    <source>
        <dbReference type="EnsemblMetazoa" id="XP_030845018"/>
    </source>
</evidence>
<evidence type="ECO:0000256" key="5">
    <source>
        <dbReference type="ARBA" id="ARBA00023040"/>
    </source>
</evidence>
<dbReference type="FunCoup" id="A0A7M7P4C5">
    <property type="interactions" value="738"/>
</dbReference>
<feature type="domain" description="G-protein coupled receptors family 1 profile" evidence="10">
    <location>
        <begin position="41"/>
        <end position="316"/>
    </location>
</feature>
<evidence type="ECO:0000256" key="8">
    <source>
        <dbReference type="ARBA" id="ARBA00023224"/>
    </source>
</evidence>
<evidence type="ECO:0000259" key="10">
    <source>
        <dbReference type="PROSITE" id="PS50262"/>
    </source>
</evidence>
<keyword evidence="8" id="KW-0807">Transducer</keyword>
<feature type="transmembrane region" description="Helical" evidence="9">
    <location>
        <begin position="58"/>
        <end position="80"/>
    </location>
</feature>
<name>A0A7M7P4C5_STRPU</name>
<evidence type="ECO:0000256" key="9">
    <source>
        <dbReference type="SAM" id="Phobius"/>
    </source>
</evidence>
<accession>A0A7M7P4C5</accession>
<dbReference type="Gene3D" id="1.20.1070.10">
    <property type="entry name" value="Rhodopsin 7-helix transmembrane proteins"/>
    <property type="match status" value="1"/>
</dbReference>
<dbReference type="InterPro" id="IPR017452">
    <property type="entry name" value="GPCR_Rhodpsn_7TM"/>
</dbReference>
<proteinExistence type="predicted"/>
<evidence type="ECO:0000256" key="3">
    <source>
        <dbReference type="ARBA" id="ARBA00022692"/>
    </source>
</evidence>
<evidence type="ECO:0000256" key="6">
    <source>
        <dbReference type="ARBA" id="ARBA00023136"/>
    </source>
</evidence>
<dbReference type="InParanoid" id="A0A7M7P4C5"/>
<keyword evidence="2" id="KW-1003">Cell membrane</keyword>
<dbReference type="PROSITE" id="PS50262">
    <property type="entry name" value="G_PROTEIN_RECEP_F1_2"/>
    <property type="match status" value="1"/>
</dbReference>
<dbReference type="CDD" id="cd00637">
    <property type="entry name" value="7tm_classA_rhodopsin-like"/>
    <property type="match status" value="1"/>
</dbReference>
<feature type="transmembrane region" description="Helical" evidence="9">
    <location>
        <begin position="271"/>
        <end position="291"/>
    </location>
</feature>
<feature type="transmembrane region" description="Helical" evidence="9">
    <location>
        <begin position="25"/>
        <end position="51"/>
    </location>
</feature>
<keyword evidence="6 9" id="KW-0472">Membrane</keyword>
<reference evidence="12" key="1">
    <citation type="submission" date="2015-02" db="EMBL/GenBank/DDBJ databases">
        <title>Genome sequencing for Strongylocentrotus purpuratus.</title>
        <authorList>
            <person name="Murali S."/>
            <person name="Liu Y."/>
            <person name="Vee V."/>
            <person name="English A."/>
            <person name="Wang M."/>
            <person name="Skinner E."/>
            <person name="Han Y."/>
            <person name="Muzny D.M."/>
            <person name="Worley K.C."/>
            <person name="Gibbs R.A."/>
        </authorList>
    </citation>
    <scope>NUCLEOTIDE SEQUENCE</scope>
</reference>
<keyword evidence="3 9" id="KW-0812">Transmembrane</keyword>
<dbReference type="RefSeq" id="XP_030845018.1">
    <property type="nucleotide sequence ID" value="XM_030989158.1"/>
</dbReference>
<organism evidence="11 12">
    <name type="scientific">Strongylocentrotus purpuratus</name>
    <name type="common">Purple sea urchin</name>
    <dbReference type="NCBI Taxonomy" id="7668"/>
    <lineage>
        <taxon>Eukaryota</taxon>
        <taxon>Metazoa</taxon>
        <taxon>Echinodermata</taxon>
        <taxon>Eleutherozoa</taxon>
        <taxon>Echinozoa</taxon>
        <taxon>Echinoidea</taxon>
        <taxon>Euechinoidea</taxon>
        <taxon>Echinacea</taxon>
        <taxon>Camarodonta</taxon>
        <taxon>Echinidea</taxon>
        <taxon>Strongylocentrotidae</taxon>
        <taxon>Strongylocentrotus</taxon>
    </lineage>
</organism>
<dbReference type="OrthoDB" id="10044919at2759"/>
<dbReference type="EnsemblMetazoa" id="XM_030989158">
    <property type="protein sequence ID" value="XP_030845018"/>
    <property type="gene ID" value="LOC589678"/>
</dbReference>
<reference evidence="11" key="2">
    <citation type="submission" date="2021-01" db="UniProtKB">
        <authorList>
            <consortium name="EnsemblMetazoa"/>
        </authorList>
    </citation>
    <scope>IDENTIFICATION</scope>
</reference>
<evidence type="ECO:0000256" key="2">
    <source>
        <dbReference type="ARBA" id="ARBA00022475"/>
    </source>
</evidence>
<dbReference type="Proteomes" id="UP000007110">
    <property type="component" value="Unassembled WGS sequence"/>
</dbReference>
<evidence type="ECO:0000313" key="12">
    <source>
        <dbReference type="Proteomes" id="UP000007110"/>
    </source>
</evidence>
<keyword evidence="12" id="KW-1185">Reference proteome</keyword>
<protein>
    <recommendedName>
        <fullName evidence="10">G-protein coupled receptors family 1 profile domain-containing protein</fullName>
    </recommendedName>
</protein>
<dbReference type="SUPFAM" id="SSF81321">
    <property type="entry name" value="Family A G protein-coupled receptor-like"/>
    <property type="match status" value="1"/>
</dbReference>
<comment type="subcellular location">
    <subcellularLocation>
        <location evidence="1">Cell membrane</location>
        <topology evidence="1">Multi-pass membrane protein</topology>
    </subcellularLocation>
</comment>
<dbReference type="FunFam" id="1.20.1070.10:FF:000242">
    <property type="entry name" value="Uncharacterized protein"/>
    <property type="match status" value="1"/>
</dbReference>
<dbReference type="PANTHER" id="PTHR24228:SF72">
    <property type="entry name" value="G-PROTEIN COUPLED RECEPTORS FAMILY 1 PROFILE DOMAIN-CONTAINING PROTEIN"/>
    <property type="match status" value="1"/>
</dbReference>
<dbReference type="Pfam" id="PF00001">
    <property type="entry name" value="7tm_1"/>
    <property type="match status" value="1"/>
</dbReference>